<protein>
    <submittedName>
        <fullName evidence="3">Uncharacterized protein</fullName>
    </submittedName>
</protein>
<feature type="chain" id="PRO_5020877676" evidence="2">
    <location>
        <begin position="26"/>
        <end position="140"/>
    </location>
</feature>
<evidence type="ECO:0000313" key="3">
    <source>
        <dbReference type="EMBL" id="VTR41991.1"/>
    </source>
</evidence>
<organism evidence="3 4">
    <name type="scientific">Sphingobacterium thalpophilum</name>
    <dbReference type="NCBI Taxonomy" id="259"/>
    <lineage>
        <taxon>Bacteria</taxon>
        <taxon>Pseudomonadati</taxon>
        <taxon>Bacteroidota</taxon>
        <taxon>Sphingobacteriia</taxon>
        <taxon>Sphingobacteriales</taxon>
        <taxon>Sphingobacteriaceae</taxon>
        <taxon>Sphingobacterium</taxon>
    </lineage>
</organism>
<dbReference type="Proteomes" id="UP000308196">
    <property type="component" value="Chromosome"/>
</dbReference>
<evidence type="ECO:0000256" key="2">
    <source>
        <dbReference type="SAM" id="SignalP"/>
    </source>
</evidence>
<feature type="compositionally biased region" description="Basic and acidic residues" evidence="1">
    <location>
        <begin position="55"/>
        <end position="65"/>
    </location>
</feature>
<feature type="signal peptide" evidence="2">
    <location>
        <begin position="1"/>
        <end position="25"/>
    </location>
</feature>
<dbReference type="EMBL" id="LR590484">
    <property type="protein sequence ID" value="VTR41991.1"/>
    <property type="molecule type" value="Genomic_DNA"/>
</dbReference>
<keyword evidence="2" id="KW-0732">Signal</keyword>
<dbReference type="KEGG" id="stha:NCTC11429_02620"/>
<sequence>MWTKGNIVLILCIVALFLVPGRTFACHGNSEKPQVEKSCCAENEQNTSDTAAESCCKEEKSDPKKPGGQPSKSDQHDSDCNKQCNEKTCRTALQYNPIISPHEEGLSAPITIDGLQSYGLYKPPFCPDAYFSIWQPPKLA</sequence>
<dbReference type="STRING" id="1123265.GCA_000686625_02210"/>
<gene>
    <name evidence="3" type="ORF">NCTC11429_02620</name>
</gene>
<proteinExistence type="predicted"/>
<dbReference type="AlphaFoldDB" id="A0A4U9VFY1"/>
<evidence type="ECO:0000256" key="1">
    <source>
        <dbReference type="SAM" id="MobiDB-lite"/>
    </source>
</evidence>
<accession>A0A4U9VFY1</accession>
<evidence type="ECO:0000313" key="4">
    <source>
        <dbReference type="Proteomes" id="UP000308196"/>
    </source>
</evidence>
<reference evidence="3 4" key="1">
    <citation type="submission" date="2019-05" db="EMBL/GenBank/DDBJ databases">
        <authorList>
            <consortium name="Pathogen Informatics"/>
        </authorList>
    </citation>
    <scope>NUCLEOTIDE SEQUENCE [LARGE SCALE GENOMIC DNA]</scope>
    <source>
        <strain evidence="3 4">NCTC11429</strain>
    </source>
</reference>
<feature type="region of interest" description="Disordered" evidence="1">
    <location>
        <begin position="46"/>
        <end position="81"/>
    </location>
</feature>
<name>A0A4U9VFY1_9SPHI</name>